<gene>
    <name evidence="1" type="ORF">ES692_00680</name>
</gene>
<dbReference type="Proteomes" id="UP000321938">
    <property type="component" value="Unassembled WGS sequence"/>
</dbReference>
<comment type="caution">
    <text evidence="1">The sequence shown here is derived from an EMBL/GenBank/DDBJ whole genome shotgun (WGS) entry which is preliminary data.</text>
</comment>
<keyword evidence="2" id="KW-1185">Reference proteome</keyword>
<reference evidence="1 2" key="1">
    <citation type="submission" date="2019-08" db="EMBL/GenBank/DDBJ databases">
        <title>Genome of Psychroserpens burtonensis ACAM 167.</title>
        <authorList>
            <person name="Bowman J.P."/>
        </authorList>
    </citation>
    <scope>NUCLEOTIDE SEQUENCE [LARGE SCALE GENOMIC DNA]</scope>
    <source>
        <strain evidence="1 2">ACAM 167</strain>
    </source>
</reference>
<accession>A0A5C7BE67</accession>
<protein>
    <submittedName>
        <fullName evidence="1">Uncharacterized protein</fullName>
    </submittedName>
</protein>
<dbReference type="EMBL" id="VOSB01000001">
    <property type="protein sequence ID" value="TXE20338.1"/>
    <property type="molecule type" value="Genomic_DNA"/>
</dbReference>
<proteinExistence type="predicted"/>
<evidence type="ECO:0000313" key="1">
    <source>
        <dbReference type="EMBL" id="TXE20338.1"/>
    </source>
</evidence>
<evidence type="ECO:0000313" key="2">
    <source>
        <dbReference type="Proteomes" id="UP000321938"/>
    </source>
</evidence>
<dbReference type="AlphaFoldDB" id="A0A5C7BE67"/>
<organism evidence="1 2">
    <name type="scientific">Psychroserpens burtonensis</name>
    <dbReference type="NCBI Taxonomy" id="49278"/>
    <lineage>
        <taxon>Bacteria</taxon>
        <taxon>Pseudomonadati</taxon>
        <taxon>Bacteroidota</taxon>
        <taxon>Flavobacteriia</taxon>
        <taxon>Flavobacteriales</taxon>
        <taxon>Flavobacteriaceae</taxon>
        <taxon>Psychroserpens</taxon>
    </lineage>
</organism>
<dbReference type="RefSeq" id="WP_157588751.1">
    <property type="nucleotide sequence ID" value="NZ_VOSB01000001.1"/>
</dbReference>
<sequence length="59" mass="6767">MMLRTMIKEKIKAKIKAEIKTKIKAHMKMKVADVMSSCIMAKAPQLAYVKVAKHSRFCK</sequence>
<name>A0A5C7BE67_9FLAO</name>